<evidence type="ECO:0000256" key="1">
    <source>
        <dbReference type="ARBA" id="ARBA00001974"/>
    </source>
</evidence>
<dbReference type="Pfam" id="PF07992">
    <property type="entry name" value="Pyr_redox_2"/>
    <property type="match status" value="1"/>
</dbReference>
<gene>
    <name evidence="9" type="ORF">FHQ18_11905</name>
</gene>
<dbReference type="InterPro" id="IPR036188">
    <property type="entry name" value="FAD/NAD-bd_sf"/>
</dbReference>
<keyword evidence="4" id="KW-0274">FAD</keyword>
<feature type="domain" description="FAD/NAD(P)-binding" evidence="8">
    <location>
        <begin position="1"/>
        <end position="293"/>
    </location>
</feature>
<dbReference type="Pfam" id="PF02852">
    <property type="entry name" value="Pyr_redox_dim"/>
    <property type="match status" value="1"/>
</dbReference>
<dbReference type="InterPro" id="IPR050260">
    <property type="entry name" value="FAD-bd_OxRdtase"/>
</dbReference>
<dbReference type="OrthoDB" id="9769238at2"/>
<keyword evidence="6" id="KW-0676">Redox-active center</keyword>
<evidence type="ECO:0000259" key="8">
    <source>
        <dbReference type="Pfam" id="PF07992"/>
    </source>
</evidence>
<dbReference type="EMBL" id="VFJB01000010">
    <property type="protein sequence ID" value="KAA0256827.1"/>
    <property type="molecule type" value="Genomic_DNA"/>
</dbReference>
<name>A0A5A8F0I8_9BACT</name>
<dbReference type="Gene3D" id="3.30.390.30">
    <property type="match status" value="1"/>
</dbReference>
<evidence type="ECO:0000256" key="4">
    <source>
        <dbReference type="ARBA" id="ARBA00022827"/>
    </source>
</evidence>
<evidence type="ECO:0000256" key="6">
    <source>
        <dbReference type="ARBA" id="ARBA00023284"/>
    </source>
</evidence>
<dbReference type="InterPro" id="IPR016156">
    <property type="entry name" value="FAD/NAD-linked_Rdtase_dimer_sf"/>
</dbReference>
<evidence type="ECO:0000259" key="7">
    <source>
        <dbReference type="Pfam" id="PF02852"/>
    </source>
</evidence>
<evidence type="ECO:0000256" key="2">
    <source>
        <dbReference type="ARBA" id="ARBA00009130"/>
    </source>
</evidence>
<dbReference type="Gene3D" id="3.50.50.60">
    <property type="entry name" value="FAD/NAD(P)-binding domain"/>
    <property type="match status" value="2"/>
</dbReference>
<sequence length="436" mass="48991">MKIVIIGGIAGGLTCASNIKRKKKDFEVVVFEKGGDVSYGACGMPYNLMFPDIPPEELYALSLDEIINKRGVDYRLNHEVIEVDLSSKIVTVKNDKGTFQEKYDKLVIATGARSNKIPIFNNEPDSFYFKTLEDLKKVKGYLQNKEVKTVCLIGAGYVNLELAEVFSEMGKKIIILEKMDKILPAFCDEVRKKVYHKMKEKNIDLHLNVDIISKTKGKLETNKGTFEADMFIISAGVTPNSEMFDVEKGVKNAIKVNRYQQTNVEDVYAVGDVTLAYNRIIDDYVYYPLGTTANKQGRVAAHNIVYGNTLEFFGIVQTAVFKFFEYTVATTGLNEFQMNQLDIDFEKTVIISHTRGAYPGRGRLSVILYHDKESRKILGCQMVGEDVVAKRIDIVATAISMGATVDEFAWFDLSYSPPFSPVWDPVLIAAQKAMKK</sequence>
<evidence type="ECO:0000313" key="10">
    <source>
        <dbReference type="Proteomes" id="UP000322876"/>
    </source>
</evidence>
<dbReference type="Proteomes" id="UP000322876">
    <property type="component" value="Unassembled WGS sequence"/>
</dbReference>
<dbReference type="PRINTS" id="PR00368">
    <property type="entry name" value="FADPNR"/>
</dbReference>
<dbReference type="SUPFAM" id="SSF55424">
    <property type="entry name" value="FAD/NAD-linked reductases, dimerisation (C-terminal) domain"/>
    <property type="match status" value="1"/>
</dbReference>
<dbReference type="SUPFAM" id="SSF51905">
    <property type="entry name" value="FAD/NAD(P)-binding domain"/>
    <property type="match status" value="2"/>
</dbReference>
<dbReference type="GO" id="GO:0016491">
    <property type="term" value="F:oxidoreductase activity"/>
    <property type="evidence" value="ECO:0007669"/>
    <property type="project" value="UniProtKB-KW"/>
</dbReference>
<evidence type="ECO:0000313" key="9">
    <source>
        <dbReference type="EMBL" id="KAA0256827.1"/>
    </source>
</evidence>
<organism evidence="9 10">
    <name type="scientific">Deferribacter autotrophicus</name>
    <dbReference type="NCBI Taxonomy" id="500465"/>
    <lineage>
        <taxon>Bacteria</taxon>
        <taxon>Pseudomonadati</taxon>
        <taxon>Deferribacterota</taxon>
        <taxon>Deferribacteres</taxon>
        <taxon>Deferribacterales</taxon>
        <taxon>Deferribacteraceae</taxon>
        <taxon>Deferribacter</taxon>
    </lineage>
</organism>
<dbReference type="InterPro" id="IPR004099">
    <property type="entry name" value="Pyr_nucl-diS_OxRdtase_dimer"/>
</dbReference>
<dbReference type="RefSeq" id="WP_149267407.1">
    <property type="nucleotide sequence ID" value="NZ_VFJB01000010.1"/>
</dbReference>
<protein>
    <submittedName>
        <fullName evidence="9">NADH oxidase</fullName>
    </submittedName>
</protein>
<dbReference type="InterPro" id="IPR023753">
    <property type="entry name" value="FAD/NAD-binding_dom"/>
</dbReference>
<dbReference type="PANTHER" id="PTHR43429:SF1">
    <property type="entry name" value="NAD(P)H SULFUR OXIDOREDUCTASE (COA-DEPENDENT)"/>
    <property type="match status" value="1"/>
</dbReference>
<keyword evidence="10" id="KW-1185">Reference proteome</keyword>
<proteinExistence type="inferred from homology"/>
<keyword evidence="5" id="KW-0560">Oxidoreductase</keyword>
<keyword evidence="3" id="KW-0285">Flavoprotein</keyword>
<dbReference type="AlphaFoldDB" id="A0A5A8F0I8"/>
<dbReference type="PRINTS" id="PR00411">
    <property type="entry name" value="PNDRDTASEI"/>
</dbReference>
<comment type="cofactor">
    <cofactor evidence="1">
        <name>FAD</name>
        <dbReference type="ChEBI" id="CHEBI:57692"/>
    </cofactor>
</comment>
<reference evidence="9 10" key="1">
    <citation type="submission" date="2019-06" db="EMBL/GenBank/DDBJ databases">
        <title>Genomic insights into carbon and energy metabolism of Deferribacter autotrophicus revealed new metabolic traits in the phylum Deferribacteres.</title>
        <authorList>
            <person name="Slobodkin A.I."/>
            <person name="Slobodkina G.B."/>
            <person name="Allioux M."/>
            <person name="Alain K."/>
            <person name="Jebbar M."/>
            <person name="Shadrin V."/>
            <person name="Kublanov I.V."/>
            <person name="Toshchakov S.V."/>
            <person name="Bonch-Osmolovskaya E.A."/>
        </authorList>
    </citation>
    <scope>NUCLEOTIDE SEQUENCE [LARGE SCALE GENOMIC DNA]</scope>
    <source>
        <strain evidence="9 10">SL50</strain>
    </source>
</reference>
<evidence type="ECO:0000256" key="5">
    <source>
        <dbReference type="ARBA" id="ARBA00023002"/>
    </source>
</evidence>
<comment type="similarity">
    <text evidence="2">Belongs to the class-III pyridine nucleotide-disulfide oxidoreductase family.</text>
</comment>
<evidence type="ECO:0000256" key="3">
    <source>
        <dbReference type="ARBA" id="ARBA00022630"/>
    </source>
</evidence>
<feature type="domain" description="Pyridine nucleotide-disulphide oxidoreductase dimerisation" evidence="7">
    <location>
        <begin position="320"/>
        <end position="421"/>
    </location>
</feature>
<dbReference type="PANTHER" id="PTHR43429">
    <property type="entry name" value="PYRIDINE NUCLEOTIDE-DISULFIDE OXIDOREDUCTASE DOMAIN-CONTAINING"/>
    <property type="match status" value="1"/>
</dbReference>
<accession>A0A5A8F0I8</accession>
<comment type="caution">
    <text evidence="9">The sequence shown here is derived from an EMBL/GenBank/DDBJ whole genome shotgun (WGS) entry which is preliminary data.</text>
</comment>